<evidence type="ECO:0000313" key="5">
    <source>
        <dbReference type="Proteomes" id="UP000199659"/>
    </source>
</evidence>
<dbReference type="Gene3D" id="3.30.70.100">
    <property type="match status" value="1"/>
</dbReference>
<dbReference type="InterPro" id="IPR017969">
    <property type="entry name" value="Heavy-metal-associated_CS"/>
</dbReference>
<dbReference type="AlphaFoldDB" id="A0A1I6J1U7"/>
<dbReference type="InterPro" id="IPR000428">
    <property type="entry name" value="Cu-bd"/>
</dbReference>
<sequence>MKKKIIIEGMSCEHCVKHVKAALEELNGVTGVSVSLEKQSAVLEAEESISDSSLKEAVEEAGYDVVKLETM</sequence>
<keyword evidence="5" id="KW-1185">Reference proteome</keyword>
<dbReference type="NCBIfam" id="TIGR00003">
    <property type="entry name" value="copper ion binding protein"/>
    <property type="match status" value="1"/>
</dbReference>
<evidence type="ECO:0000256" key="1">
    <source>
        <dbReference type="ARBA" id="ARBA00022723"/>
    </source>
</evidence>
<dbReference type="FunFam" id="3.30.70.100:FF:000001">
    <property type="entry name" value="ATPase copper transporting beta"/>
    <property type="match status" value="1"/>
</dbReference>
<dbReference type="InterPro" id="IPR006121">
    <property type="entry name" value="HMA_dom"/>
</dbReference>
<keyword evidence="2" id="KW-0186">Copper</keyword>
<dbReference type="RefSeq" id="WP_092559937.1">
    <property type="nucleotide sequence ID" value="NZ_FOYZ01000004.1"/>
</dbReference>
<dbReference type="CDD" id="cd00371">
    <property type="entry name" value="HMA"/>
    <property type="match status" value="1"/>
</dbReference>
<dbReference type="GO" id="GO:0005507">
    <property type="term" value="F:copper ion binding"/>
    <property type="evidence" value="ECO:0007669"/>
    <property type="project" value="InterPro"/>
</dbReference>
<evidence type="ECO:0000256" key="2">
    <source>
        <dbReference type="ARBA" id="ARBA00023008"/>
    </source>
</evidence>
<name>A0A1I6J1U7_9FIRM</name>
<dbReference type="Pfam" id="PF00403">
    <property type="entry name" value="HMA"/>
    <property type="match status" value="1"/>
</dbReference>
<feature type="domain" description="HMA" evidence="3">
    <location>
        <begin position="1"/>
        <end position="66"/>
    </location>
</feature>
<dbReference type="InterPro" id="IPR036163">
    <property type="entry name" value="HMA_dom_sf"/>
</dbReference>
<evidence type="ECO:0000313" key="4">
    <source>
        <dbReference type="EMBL" id="SFR72908.1"/>
    </source>
</evidence>
<dbReference type="STRING" id="37658.SAMN05661086_01362"/>
<dbReference type="PROSITE" id="PS50846">
    <property type="entry name" value="HMA_2"/>
    <property type="match status" value="1"/>
</dbReference>
<dbReference type="PRINTS" id="PR00944">
    <property type="entry name" value="CUEXPORT"/>
</dbReference>
<dbReference type="SUPFAM" id="SSF55008">
    <property type="entry name" value="HMA, heavy metal-associated domain"/>
    <property type="match status" value="1"/>
</dbReference>
<accession>A0A1I6J1U7</accession>
<evidence type="ECO:0000259" key="3">
    <source>
        <dbReference type="PROSITE" id="PS50846"/>
    </source>
</evidence>
<keyword evidence="1" id="KW-0479">Metal-binding</keyword>
<dbReference type="Proteomes" id="UP000199659">
    <property type="component" value="Unassembled WGS sequence"/>
</dbReference>
<dbReference type="GO" id="GO:0006825">
    <property type="term" value="P:copper ion transport"/>
    <property type="evidence" value="ECO:0007669"/>
    <property type="project" value="InterPro"/>
</dbReference>
<organism evidence="4 5">
    <name type="scientific">Anaeromicropila populeti</name>
    <dbReference type="NCBI Taxonomy" id="37658"/>
    <lineage>
        <taxon>Bacteria</taxon>
        <taxon>Bacillati</taxon>
        <taxon>Bacillota</taxon>
        <taxon>Clostridia</taxon>
        <taxon>Lachnospirales</taxon>
        <taxon>Lachnospiraceae</taxon>
        <taxon>Anaeromicropila</taxon>
    </lineage>
</organism>
<dbReference type="EMBL" id="FOYZ01000004">
    <property type="protein sequence ID" value="SFR72908.1"/>
    <property type="molecule type" value="Genomic_DNA"/>
</dbReference>
<gene>
    <name evidence="4" type="ORF">SAMN05661086_01362</name>
</gene>
<reference evidence="4 5" key="1">
    <citation type="submission" date="2016-10" db="EMBL/GenBank/DDBJ databases">
        <authorList>
            <person name="de Groot N.N."/>
        </authorList>
    </citation>
    <scope>NUCLEOTIDE SEQUENCE [LARGE SCALE GENOMIC DNA]</scope>
    <source>
        <strain evidence="4 5">743A</strain>
    </source>
</reference>
<protein>
    <submittedName>
        <fullName evidence="4">Copper ion binding protein</fullName>
    </submittedName>
</protein>
<dbReference type="InterPro" id="IPR006122">
    <property type="entry name" value="HMA_Cu_ion-bd"/>
</dbReference>
<proteinExistence type="predicted"/>
<dbReference type="PROSITE" id="PS01047">
    <property type="entry name" value="HMA_1"/>
    <property type="match status" value="1"/>
</dbReference>
<dbReference type="OrthoDB" id="9813965at2"/>